<reference evidence="5" key="2">
    <citation type="submission" date="2019-06" db="EMBL/GenBank/DDBJ databases">
        <title>Genomics analysis of Aphanomyces spp. identifies a new class of oomycete effector associated with host adaptation.</title>
        <authorList>
            <person name="Gaulin E."/>
        </authorList>
    </citation>
    <scope>NUCLEOTIDE SEQUENCE</scope>
    <source>
        <strain evidence="5">CBS 578.67</strain>
    </source>
</reference>
<dbReference type="EMBL" id="CAADRA010001505">
    <property type="protein sequence ID" value="VFT82138.1"/>
    <property type="molecule type" value="Genomic_DNA"/>
</dbReference>
<feature type="compositionally biased region" description="Pro residues" evidence="4">
    <location>
        <begin position="104"/>
        <end position="118"/>
    </location>
</feature>
<dbReference type="SMART" id="SM00268">
    <property type="entry name" value="ACTIN"/>
    <property type="match status" value="1"/>
</dbReference>
<gene>
    <name evidence="6" type="primary">Aste57867_5057</name>
    <name evidence="5" type="ORF">As57867_005044</name>
    <name evidence="6" type="ORF">ASTE57867_5057</name>
</gene>
<dbReference type="Gene3D" id="3.30.420.40">
    <property type="match status" value="2"/>
</dbReference>
<evidence type="ECO:0000256" key="2">
    <source>
        <dbReference type="RuleBase" id="RU000487"/>
    </source>
</evidence>
<dbReference type="Proteomes" id="UP000332933">
    <property type="component" value="Unassembled WGS sequence"/>
</dbReference>
<feature type="compositionally biased region" description="Polar residues" evidence="4">
    <location>
        <begin position="163"/>
        <end position="177"/>
    </location>
</feature>
<reference evidence="6 7" key="1">
    <citation type="submission" date="2019-03" db="EMBL/GenBank/DDBJ databases">
        <authorList>
            <person name="Gaulin E."/>
            <person name="Dumas B."/>
        </authorList>
    </citation>
    <scope>NUCLEOTIDE SEQUENCE [LARGE SCALE GENOMIC DNA]</scope>
    <source>
        <strain evidence="6">CBS 568.67</strain>
    </source>
</reference>
<comment type="catalytic activity">
    <reaction evidence="1">
        <text>ATP + H2O = ADP + phosphate + H(+)</text>
        <dbReference type="Rhea" id="RHEA:13065"/>
        <dbReference type="ChEBI" id="CHEBI:15377"/>
        <dbReference type="ChEBI" id="CHEBI:15378"/>
        <dbReference type="ChEBI" id="CHEBI:30616"/>
        <dbReference type="ChEBI" id="CHEBI:43474"/>
        <dbReference type="ChEBI" id="CHEBI:456216"/>
    </reaction>
</comment>
<feature type="coiled-coil region" evidence="3">
    <location>
        <begin position="267"/>
        <end position="294"/>
    </location>
</feature>
<dbReference type="OrthoDB" id="5132116at2759"/>
<protein>
    <submittedName>
        <fullName evidence="6">Aste57867_5057 protein</fullName>
    </submittedName>
</protein>
<accession>A0A485KCU3</accession>
<dbReference type="AlphaFoldDB" id="A0A485KCU3"/>
<keyword evidence="3" id="KW-0175">Coiled coil</keyword>
<proteinExistence type="inferred from homology"/>
<keyword evidence="7" id="KW-1185">Reference proteome</keyword>
<dbReference type="InterPro" id="IPR004000">
    <property type="entry name" value="Actin"/>
</dbReference>
<evidence type="ECO:0000256" key="3">
    <source>
        <dbReference type="SAM" id="Coils"/>
    </source>
</evidence>
<feature type="region of interest" description="Disordered" evidence="4">
    <location>
        <begin position="149"/>
        <end position="254"/>
    </location>
</feature>
<evidence type="ECO:0000313" key="7">
    <source>
        <dbReference type="Proteomes" id="UP000332933"/>
    </source>
</evidence>
<dbReference type="InterPro" id="IPR043129">
    <property type="entry name" value="ATPase_NBD"/>
</dbReference>
<evidence type="ECO:0000256" key="4">
    <source>
        <dbReference type="SAM" id="MobiDB-lite"/>
    </source>
</evidence>
<sequence>MDAPQLEDGGGGGATFQSPPPPGPFIPIRRATVTQTAAVSPLLYTKVHRESGVSLPDDASPDTFATVATPERISRIPSPAKRPTLVSSLFGTNHIDSATAATIRPPPRPGTMGPPPTWTAPTSASSAKQRSPLVRSHSNMDALAFQRKPSTPAKAPSLHAMSDGNTSDGGSESSRLSGNDDRTAPTPTSPPPSKLRYPLRKKESLPPPPVVPSSPASKRLGKTTSFSLPKGKHLFATTNTPNTPHPSPDKATDVRQTRMKEVDGESALMLGQRLEQLLDEKEQVELDHSDLLWKNTQVQVELQQERQARADDRAATAAVVAQLKDDVERQTHVATEWEAKYREMAANYNAHAITMAEFEEKESEVRRLWDTVDAMAGQLEAIATLSGARAETQTCAVDVMQTVVETKSRELETLRGALYETVTLCFLHELAQGHDQRVLHTFLGSLGSDAAAFAWIQDRFCNKIIDEGPFSKLQNSVGTIAIHPGASQIQAGIVPPDGDEGAGLVLPTLQFSMCKKALLAQGESFECVEQANGVHAISLGDWKSRRRSLIEHTNMKSMFTSVFEQLGVCPTKYKVVVVHKPLLTPRDKAALTAMLLQDFGVAALLLTSTAHMVLHMAGLKTGIVVDVGADTTYIVPVYDDRIVQHAVVQLNVGGKMIVDHLVALFRASTPPFAALSADLQTQLALAILQTKAHVAYDYDKSCLDLTEPPLAFEIKKDKSAWLLHARVELFQGPEMLFQPALFPHGMIVHGKTMHCIDLCDPFVRDELLGAVVLSGRVTKLPGLKRRLVKEMVLARHDLLGKLHVDAPEHTEFQAYWGACTFAKFTSEDQWLLD</sequence>
<comment type="similarity">
    <text evidence="2">Belongs to the actin family.</text>
</comment>
<dbReference type="PANTHER" id="PTHR11937">
    <property type="entry name" value="ACTIN"/>
    <property type="match status" value="1"/>
</dbReference>
<feature type="region of interest" description="Disordered" evidence="4">
    <location>
        <begin position="97"/>
        <end position="136"/>
    </location>
</feature>
<dbReference type="EMBL" id="VJMH01001504">
    <property type="protein sequence ID" value="KAF0711799.1"/>
    <property type="molecule type" value="Genomic_DNA"/>
</dbReference>
<dbReference type="Pfam" id="PF00022">
    <property type="entry name" value="Actin"/>
    <property type="match status" value="2"/>
</dbReference>
<name>A0A485KCU3_9STRA</name>
<organism evidence="6 7">
    <name type="scientific">Aphanomyces stellatus</name>
    <dbReference type="NCBI Taxonomy" id="120398"/>
    <lineage>
        <taxon>Eukaryota</taxon>
        <taxon>Sar</taxon>
        <taxon>Stramenopiles</taxon>
        <taxon>Oomycota</taxon>
        <taxon>Saprolegniomycetes</taxon>
        <taxon>Saprolegniales</taxon>
        <taxon>Verrucalvaceae</taxon>
        <taxon>Aphanomyces</taxon>
    </lineage>
</organism>
<evidence type="ECO:0000256" key="1">
    <source>
        <dbReference type="ARBA" id="ARBA00049360"/>
    </source>
</evidence>
<evidence type="ECO:0000313" key="6">
    <source>
        <dbReference type="EMBL" id="VFT82138.1"/>
    </source>
</evidence>
<dbReference type="SUPFAM" id="SSF53067">
    <property type="entry name" value="Actin-like ATPase domain"/>
    <property type="match status" value="2"/>
</dbReference>
<evidence type="ECO:0000313" key="5">
    <source>
        <dbReference type="EMBL" id="KAF0711799.1"/>
    </source>
</evidence>
<dbReference type="Gene3D" id="3.90.640.10">
    <property type="entry name" value="Actin, Chain A, domain 4"/>
    <property type="match status" value="1"/>
</dbReference>
<feature type="region of interest" description="Disordered" evidence="4">
    <location>
        <begin position="1"/>
        <end position="25"/>
    </location>
</feature>